<dbReference type="GeneID" id="7829954"/>
<sequence>MSKKQPAQFQKTNFKILLINQIVLNTSKAMTEDQTKFHNVNTIKADGLLNQNQYQARNCLIDKRPSRIQLLPQLNNSIHRRASAFITPQELLLNKQAKKLFDIGQGGISLPGLSYISTKIHSPSQRMESSKIIAQKISSQKPLNESSQEFLNKQFPFFEVTNVKELDNKIDFFSQHEAERGLKSDQEKQKNMMKINFSNKRKRDSIVLDLIQLQNKNTFVQPQFMQERGTMCITELWPESMKKELVKSHQFSQKKIQNAQNLRLNNSDKSFMSVFRPEKQRQQVDIQQNQRDENSQMVLSKFSEKNVIEVFGLMNENRNNKILLKQRSFTQNQSLQSPKSRQQTAIQEDDEIHENTSSHSFYGRQVQQTNPKNKFIFSSTPKFNNKSTNFEINKSSSKLNSKVNLANSKFFTSTPKKHNYSNYSNLSQFKNIQNIDLNYNNNSMQQQQKQHQDILESNNKFDFLKSQCEQELEHNLDLEKSINSNLKDISTKLQGLLQKLK</sequence>
<reference evidence="2" key="1">
    <citation type="journal article" date="2006" name="PLoS Biol.">
        <title>Macronuclear genome sequence of the ciliate Tetrahymena thermophila, a model eukaryote.</title>
        <authorList>
            <person name="Eisen J.A."/>
            <person name="Coyne R.S."/>
            <person name="Wu M."/>
            <person name="Wu D."/>
            <person name="Thiagarajan M."/>
            <person name="Wortman J.R."/>
            <person name="Badger J.H."/>
            <person name="Ren Q."/>
            <person name="Amedeo P."/>
            <person name="Jones K.M."/>
            <person name="Tallon L.J."/>
            <person name="Delcher A.L."/>
            <person name="Salzberg S.L."/>
            <person name="Silva J.C."/>
            <person name="Haas B.J."/>
            <person name="Majoros W.H."/>
            <person name="Farzad M."/>
            <person name="Carlton J.M."/>
            <person name="Smith R.K. Jr."/>
            <person name="Garg J."/>
            <person name="Pearlman R.E."/>
            <person name="Karrer K.M."/>
            <person name="Sun L."/>
            <person name="Manning G."/>
            <person name="Elde N.C."/>
            <person name="Turkewitz A.P."/>
            <person name="Asai D.J."/>
            <person name="Wilkes D.E."/>
            <person name="Wang Y."/>
            <person name="Cai H."/>
            <person name="Collins K."/>
            <person name="Stewart B.A."/>
            <person name="Lee S.R."/>
            <person name="Wilamowska K."/>
            <person name="Weinberg Z."/>
            <person name="Ruzzo W.L."/>
            <person name="Wloga D."/>
            <person name="Gaertig J."/>
            <person name="Frankel J."/>
            <person name="Tsao C.-C."/>
            <person name="Gorovsky M.A."/>
            <person name="Keeling P.J."/>
            <person name="Waller R.F."/>
            <person name="Patron N.J."/>
            <person name="Cherry J.M."/>
            <person name="Stover N.A."/>
            <person name="Krieger C.J."/>
            <person name="del Toro C."/>
            <person name="Ryder H.F."/>
            <person name="Williamson S.C."/>
            <person name="Barbeau R.A."/>
            <person name="Hamilton E.P."/>
            <person name="Orias E."/>
        </authorList>
    </citation>
    <scope>NUCLEOTIDE SEQUENCE [LARGE SCALE GENOMIC DNA]</scope>
    <source>
        <strain evidence="2">SB210</strain>
    </source>
</reference>
<dbReference type="RefSeq" id="XP_001024851.2">
    <property type="nucleotide sequence ID" value="XM_001024851.3"/>
</dbReference>
<organism evidence="1 2">
    <name type="scientific">Tetrahymena thermophila (strain SB210)</name>
    <dbReference type="NCBI Taxonomy" id="312017"/>
    <lineage>
        <taxon>Eukaryota</taxon>
        <taxon>Sar</taxon>
        <taxon>Alveolata</taxon>
        <taxon>Ciliophora</taxon>
        <taxon>Intramacronucleata</taxon>
        <taxon>Oligohymenophorea</taxon>
        <taxon>Hymenostomatida</taxon>
        <taxon>Tetrahymenina</taxon>
        <taxon>Tetrahymenidae</taxon>
        <taxon>Tetrahymena</taxon>
    </lineage>
</organism>
<evidence type="ECO:0000313" key="1">
    <source>
        <dbReference type="EMBL" id="EAS04606.2"/>
    </source>
</evidence>
<evidence type="ECO:0000313" key="2">
    <source>
        <dbReference type="Proteomes" id="UP000009168"/>
    </source>
</evidence>
<dbReference type="EMBL" id="GG662443">
    <property type="protein sequence ID" value="EAS04606.2"/>
    <property type="molecule type" value="Genomic_DNA"/>
</dbReference>
<dbReference type="InParanoid" id="I7M3Z6"/>
<protein>
    <submittedName>
        <fullName evidence="1">Uncharacterized protein</fullName>
    </submittedName>
</protein>
<dbReference type="KEGG" id="tet:TTHERM_00239270"/>
<keyword evidence="2" id="KW-1185">Reference proteome</keyword>
<accession>I7M3Z6</accession>
<proteinExistence type="predicted"/>
<dbReference type="Proteomes" id="UP000009168">
    <property type="component" value="Unassembled WGS sequence"/>
</dbReference>
<gene>
    <name evidence="1" type="ORF">TTHERM_00239270</name>
</gene>
<dbReference type="AlphaFoldDB" id="I7M3Z6"/>
<name>I7M3Z6_TETTS</name>